<dbReference type="EMBL" id="CP076724">
    <property type="protein sequence ID" value="QWV98585.1"/>
    <property type="molecule type" value="Genomic_DNA"/>
</dbReference>
<name>A0ABX8JJN3_9BACT</name>
<evidence type="ECO:0000313" key="1">
    <source>
        <dbReference type="EMBL" id="QWV98585.1"/>
    </source>
</evidence>
<sequence>MRGTPTAQAKALLTKSGILQLGTSKGVAKEWAKNQLREQGQPVTSASISANTGIYGLRTTQQYASVWKQLAVYARENFGLKDIERLAGVHVVSYLDYKAEIGLGRDALNKEMAAINKMEQALNKWAVLHGRNHQYDLKQAVETFREDVARDIPRNDMIRAYPNPSELVSAVPLGTAESLAVRILAESGCRIGEGTHIAASQLRGMATDEHTGKSVGRFSYIGKGGKLNSGNLSPETYSSLEKHIREHGMFESSQEAVRNTIRTAAEATGQEYAGHGAHGLRWNFATARMEELQEHGMSRDEALAQVSREMSHNRAEITEHYLRR</sequence>
<keyword evidence="2" id="KW-1185">Reference proteome</keyword>
<proteinExistence type="predicted"/>
<reference evidence="1 2" key="1">
    <citation type="submission" date="2021-06" db="EMBL/GenBank/DDBJ databases">
        <title>Gemonas diversity in paddy soil.</title>
        <authorList>
            <person name="Liu G."/>
        </authorList>
    </citation>
    <scope>NUCLEOTIDE SEQUENCE [LARGE SCALE GENOMIC DNA]</scope>
    <source>
        <strain evidence="1 2">RG29</strain>
    </source>
</reference>
<organism evidence="1 2">
    <name type="scientific">Geomonas diazotrophica</name>
    <dbReference type="NCBI Taxonomy" id="2843197"/>
    <lineage>
        <taxon>Bacteria</taxon>
        <taxon>Pseudomonadati</taxon>
        <taxon>Thermodesulfobacteriota</taxon>
        <taxon>Desulfuromonadia</taxon>
        <taxon>Geobacterales</taxon>
        <taxon>Geobacteraceae</taxon>
        <taxon>Geomonas</taxon>
    </lineage>
</organism>
<dbReference type="Proteomes" id="UP000683493">
    <property type="component" value="Chromosome"/>
</dbReference>
<accession>A0ABX8JJN3</accession>
<protein>
    <recommendedName>
        <fullName evidence="3">Tyr recombinase domain-containing protein</fullName>
    </recommendedName>
</protein>
<evidence type="ECO:0008006" key="3">
    <source>
        <dbReference type="Google" id="ProtNLM"/>
    </source>
</evidence>
<evidence type="ECO:0000313" key="2">
    <source>
        <dbReference type="Proteomes" id="UP000683493"/>
    </source>
</evidence>
<gene>
    <name evidence="1" type="ORF">KP005_04660</name>
</gene>